<feature type="region of interest" description="Disordered" evidence="3">
    <location>
        <begin position="1"/>
        <end position="82"/>
    </location>
</feature>
<dbReference type="AlphaFoldDB" id="A0A9X6NMY1"/>
<keyword evidence="7" id="KW-1185">Reference proteome</keyword>
<dbReference type="PRINTS" id="PR01862">
    <property type="entry name" value="BCL2FAMILY"/>
</dbReference>
<dbReference type="InterPro" id="IPR002475">
    <property type="entry name" value="Bcl2-like"/>
</dbReference>
<dbReference type="SMART" id="SM00337">
    <property type="entry name" value="BCL"/>
    <property type="match status" value="1"/>
</dbReference>
<dbReference type="GO" id="GO:0097192">
    <property type="term" value="P:extrinsic apoptotic signaling pathway in absence of ligand"/>
    <property type="evidence" value="ECO:0007669"/>
    <property type="project" value="TreeGrafter"/>
</dbReference>
<keyword evidence="4" id="KW-0472">Membrane</keyword>
<evidence type="ECO:0000313" key="7">
    <source>
        <dbReference type="Proteomes" id="UP000192578"/>
    </source>
</evidence>
<evidence type="ECO:0000256" key="3">
    <source>
        <dbReference type="SAM" id="MobiDB-lite"/>
    </source>
</evidence>
<dbReference type="GO" id="GO:0005741">
    <property type="term" value="C:mitochondrial outer membrane"/>
    <property type="evidence" value="ECO:0007669"/>
    <property type="project" value="TreeGrafter"/>
</dbReference>
<feature type="compositionally biased region" description="Basic and acidic residues" evidence="3">
    <location>
        <begin position="16"/>
        <end position="26"/>
    </location>
</feature>
<proteinExistence type="inferred from homology"/>
<keyword evidence="4" id="KW-0812">Transmembrane</keyword>
<sequence>MADVVDFGPRAPHRRFLPEDSTDRPMAKPVRKSRPAAIELRRLSTPVEAEGSLKSRSSHPVFDEREPSSISGASNRTKSGENFEQSTEYLVREFLAYRLSQSECGDVAGLLAGAGRNKTPVSFKAGSGAPRTPAAGVNVQKVAKALQLLGDHLDANYWQAFQQTIPADWLEIKNTADVKNKFFTLSRDLYFNVENGTAAAQYEDKVKWGRIIAHFCFTSQLACVAASSNHEELIPELATWLTQFITRYLRPWIERNGGWEGLINYQQTITLPKKWNDSTLNYVYGLSAVAACGMGIFVMKKFLSSRL</sequence>
<reference evidence="7" key="1">
    <citation type="submission" date="2017-01" db="EMBL/GenBank/DDBJ databases">
        <title>Comparative genomics of anhydrobiosis in the tardigrade Hypsibius dujardini.</title>
        <authorList>
            <person name="Yoshida Y."/>
            <person name="Koutsovoulos G."/>
            <person name="Laetsch D."/>
            <person name="Stevens L."/>
            <person name="Kumar S."/>
            <person name="Horikawa D."/>
            <person name="Ishino K."/>
            <person name="Komine S."/>
            <person name="Tomita M."/>
            <person name="Blaxter M."/>
            <person name="Arakawa K."/>
        </authorList>
    </citation>
    <scope>NUCLEOTIDE SEQUENCE [LARGE SCALE GENOMIC DNA]</scope>
    <source>
        <strain evidence="7">Z151</strain>
    </source>
</reference>
<dbReference type="OrthoDB" id="6021377at2759"/>
<dbReference type="GO" id="GO:0042981">
    <property type="term" value="P:regulation of apoptotic process"/>
    <property type="evidence" value="ECO:0007669"/>
    <property type="project" value="InterPro"/>
</dbReference>
<name>A0A9X6NMY1_HYPEX</name>
<dbReference type="GO" id="GO:0051400">
    <property type="term" value="F:BH domain binding"/>
    <property type="evidence" value="ECO:0007669"/>
    <property type="project" value="TreeGrafter"/>
</dbReference>
<evidence type="ECO:0000256" key="2">
    <source>
        <dbReference type="ARBA" id="ARBA00022703"/>
    </source>
</evidence>
<comment type="similarity">
    <text evidence="1">Belongs to the Bcl-2 family.</text>
</comment>
<keyword evidence="2" id="KW-0053">Apoptosis</keyword>
<dbReference type="GO" id="GO:0001836">
    <property type="term" value="P:release of cytochrome c from mitochondria"/>
    <property type="evidence" value="ECO:0007669"/>
    <property type="project" value="TreeGrafter"/>
</dbReference>
<dbReference type="PANTHER" id="PTHR11256">
    <property type="entry name" value="BCL-2 RELATED"/>
    <property type="match status" value="1"/>
</dbReference>
<comment type="caution">
    <text evidence="6">The sequence shown here is derived from an EMBL/GenBank/DDBJ whole genome shotgun (WGS) entry which is preliminary data.</text>
</comment>
<dbReference type="PROSITE" id="PS50062">
    <property type="entry name" value="BCL2_FAMILY"/>
    <property type="match status" value="1"/>
</dbReference>
<dbReference type="InterPro" id="IPR020726">
    <property type="entry name" value="Bcl2_BH2_motif_CS"/>
</dbReference>
<dbReference type="EMBL" id="MTYJ01000275">
    <property type="protein sequence ID" value="OWA52584.1"/>
    <property type="molecule type" value="Genomic_DNA"/>
</dbReference>
<feature type="compositionally biased region" description="Polar residues" evidence="3">
    <location>
        <begin position="68"/>
        <end position="82"/>
    </location>
</feature>
<evidence type="ECO:0000313" key="6">
    <source>
        <dbReference type="EMBL" id="OWA52584.1"/>
    </source>
</evidence>
<evidence type="ECO:0000256" key="4">
    <source>
        <dbReference type="SAM" id="Phobius"/>
    </source>
</evidence>
<dbReference type="Proteomes" id="UP000192578">
    <property type="component" value="Unassembled WGS sequence"/>
</dbReference>
<feature type="domain" description="Bcl-2 Bcl-2 homology region 1-3" evidence="5">
    <location>
        <begin position="146"/>
        <end position="259"/>
    </location>
</feature>
<dbReference type="Gene3D" id="1.10.437.10">
    <property type="entry name" value="Blc2-like"/>
    <property type="match status" value="1"/>
</dbReference>
<gene>
    <name evidence="6" type="ORF">BV898_17035</name>
</gene>
<protein>
    <recommendedName>
        <fullName evidence="5">Bcl-2 Bcl-2 homology region 1-3 domain-containing protein</fullName>
    </recommendedName>
</protein>
<dbReference type="PROSITE" id="PS01258">
    <property type="entry name" value="BH2"/>
    <property type="match status" value="1"/>
</dbReference>
<dbReference type="SUPFAM" id="SSF56854">
    <property type="entry name" value="Bcl-2 inhibitors of programmed cell death"/>
    <property type="match status" value="1"/>
</dbReference>
<keyword evidence="4" id="KW-1133">Transmembrane helix</keyword>
<accession>A0A9X6NMY1</accession>
<feature type="transmembrane region" description="Helical" evidence="4">
    <location>
        <begin position="282"/>
        <end position="299"/>
    </location>
</feature>
<evidence type="ECO:0000259" key="5">
    <source>
        <dbReference type="SMART" id="SM00337"/>
    </source>
</evidence>
<dbReference type="CDD" id="cd06845">
    <property type="entry name" value="Bcl-2_like"/>
    <property type="match status" value="1"/>
</dbReference>
<dbReference type="GO" id="GO:0008630">
    <property type="term" value="P:intrinsic apoptotic signaling pathway in response to DNA damage"/>
    <property type="evidence" value="ECO:0007669"/>
    <property type="project" value="TreeGrafter"/>
</dbReference>
<dbReference type="Pfam" id="PF00452">
    <property type="entry name" value="Bcl-2"/>
    <property type="match status" value="1"/>
</dbReference>
<dbReference type="InterPro" id="IPR026298">
    <property type="entry name" value="Bcl-2_fam"/>
</dbReference>
<organism evidence="6 7">
    <name type="scientific">Hypsibius exemplaris</name>
    <name type="common">Freshwater tardigrade</name>
    <dbReference type="NCBI Taxonomy" id="2072580"/>
    <lineage>
        <taxon>Eukaryota</taxon>
        <taxon>Metazoa</taxon>
        <taxon>Ecdysozoa</taxon>
        <taxon>Tardigrada</taxon>
        <taxon>Eutardigrada</taxon>
        <taxon>Parachela</taxon>
        <taxon>Hypsibioidea</taxon>
        <taxon>Hypsibiidae</taxon>
        <taxon>Hypsibius</taxon>
    </lineage>
</organism>
<evidence type="ECO:0000256" key="1">
    <source>
        <dbReference type="ARBA" id="ARBA00009458"/>
    </source>
</evidence>
<dbReference type="InterPro" id="IPR036834">
    <property type="entry name" value="Bcl-2-like_sf"/>
</dbReference>
<dbReference type="InterPro" id="IPR046371">
    <property type="entry name" value="Bcl-2_BH1-3"/>
</dbReference>